<reference evidence="4" key="3">
    <citation type="submission" date="2025-08" db="UniProtKB">
        <authorList>
            <consortium name="Ensembl"/>
        </authorList>
    </citation>
    <scope>IDENTIFICATION</scope>
</reference>
<evidence type="ECO:0000256" key="1">
    <source>
        <dbReference type="PROSITE-ProRule" id="PRU00047"/>
    </source>
</evidence>
<feature type="region of interest" description="Disordered" evidence="2">
    <location>
        <begin position="496"/>
        <end position="529"/>
    </location>
</feature>
<dbReference type="AlphaFoldDB" id="A0A3P8P7X4"/>
<sequence>MIECRDVIHRMLPLWKKGPEPGVDALTSNKTSAGSSIEHKPTAGKASLACSAVQPTAPLPYEDETELIVAVAAARKQCQHSDPTSLKESDEKPESYATGLSHLFEQDQEKQYILREEELAEHRKREKLLKEECEELMKNNLDDYEEKILHQAVSTIDTHMKRHDIVARGLEAAKEIPVTRTLIKTYLKGKKEKQSQNDEGPYANTRGSKQSESKSSDVNDAYPFMIIGDQCCIQPPKISELVVTIKELPDPLKNPTAFVSALQRSTRYHHLGGPDYRYILCPCIPGVTESQLIREIDELDPKYDKASTTAEFLWVNDDKITDFFKNLKKFLLTMSRDKIDLNAVTMCKQKPDESILVFIKRFMHCWTNEACMPEDGNDQIFITTFLNNIHPECSQLLKVTATDNLYELSKDAFLKLVQLKASADLFPTTTKAKSVKMMLNFDVEGSEESEKLMYAGSPAPAQQGSFRGQKYKSGDVCFCCGKIGHWSRECQFAASNRAHAPQPQNAGQVPATRCQQSSSSQGNWQPQEP</sequence>
<feature type="region of interest" description="Disordered" evidence="2">
    <location>
        <begin position="189"/>
        <end position="216"/>
    </location>
</feature>
<accession>A0A3P8P7X4</accession>
<dbReference type="Proteomes" id="UP000265100">
    <property type="component" value="Chromosome 2"/>
</dbReference>
<evidence type="ECO:0000313" key="4">
    <source>
        <dbReference type="Ensembl" id="ENSACLP00000013095.2"/>
    </source>
</evidence>
<reference evidence="5" key="2">
    <citation type="submission" date="2023-03" db="EMBL/GenBank/DDBJ databases">
        <authorList>
            <consortium name="Wellcome Sanger Institute Data Sharing"/>
        </authorList>
    </citation>
    <scope>NUCLEOTIDE SEQUENCE [LARGE SCALE GENOMIC DNA]</scope>
</reference>
<dbReference type="Bgee" id="ENSACLG00000008947">
    <property type="expression patterns" value="Expressed in brain and 2 other cell types or tissues"/>
</dbReference>
<protein>
    <recommendedName>
        <fullName evidence="3">CCHC-type domain-containing protein</fullName>
    </recommendedName>
</protein>
<dbReference type="Ensembl" id="ENSACLT00000013422.2">
    <property type="protein sequence ID" value="ENSACLP00000013095.2"/>
    <property type="gene ID" value="ENSACLG00000008947.2"/>
</dbReference>
<organism evidence="4 5">
    <name type="scientific">Astatotilapia calliptera</name>
    <name type="common">Eastern happy</name>
    <name type="synonym">Chromis callipterus</name>
    <dbReference type="NCBI Taxonomy" id="8154"/>
    <lineage>
        <taxon>Eukaryota</taxon>
        <taxon>Metazoa</taxon>
        <taxon>Chordata</taxon>
        <taxon>Craniata</taxon>
        <taxon>Vertebrata</taxon>
        <taxon>Euteleostomi</taxon>
        <taxon>Actinopterygii</taxon>
        <taxon>Neopterygii</taxon>
        <taxon>Teleostei</taxon>
        <taxon>Neoteleostei</taxon>
        <taxon>Acanthomorphata</taxon>
        <taxon>Ovalentaria</taxon>
        <taxon>Cichlomorphae</taxon>
        <taxon>Cichliformes</taxon>
        <taxon>Cichlidae</taxon>
        <taxon>African cichlids</taxon>
        <taxon>Pseudocrenilabrinae</taxon>
        <taxon>Haplochromini</taxon>
        <taxon>Astatotilapia</taxon>
    </lineage>
</organism>
<keyword evidence="1" id="KW-0479">Metal-binding</keyword>
<dbReference type="InterPro" id="IPR001878">
    <property type="entry name" value="Znf_CCHC"/>
</dbReference>
<proteinExistence type="predicted"/>
<keyword evidence="1" id="KW-0862">Zinc</keyword>
<dbReference type="STRING" id="8154.ENSACLP00000013095"/>
<evidence type="ECO:0000256" key="2">
    <source>
        <dbReference type="SAM" id="MobiDB-lite"/>
    </source>
</evidence>
<keyword evidence="5" id="KW-1185">Reference proteome</keyword>
<name>A0A3P8P7X4_ASTCA</name>
<dbReference type="GO" id="GO:0003676">
    <property type="term" value="F:nucleic acid binding"/>
    <property type="evidence" value="ECO:0007669"/>
    <property type="project" value="InterPro"/>
</dbReference>
<dbReference type="GO" id="GO:0008270">
    <property type="term" value="F:zinc ion binding"/>
    <property type="evidence" value="ECO:0007669"/>
    <property type="project" value="UniProtKB-KW"/>
</dbReference>
<reference evidence="4" key="4">
    <citation type="submission" date="2025-09" db="UniProtKB">
        <authorList>
            <consortium name="Ensembl"/>
        </authorList>
    </citation>
    <scope>IDENTIFICATION</scope>
</reference>
<feature type="domain" description="CCHC-type" evidence="3">
    <location>
        <begin position="477"/>
        <end position="490"/>
    </location>
</feature>
<dbReference type="SUPFAM" id="SSF57756">
    <property type="entry name" value="Retrovirus zinc finger-like domains"/>
    <property type="match status" value="1"/>
</dbReference>
<dbReference type="PROSITE" id="PS50158">
    <property type="entry name" value="ZF_CCHC"/>
    <property type="match status" value="1"/>
</dbReference>
<dbReference type="GeneTree" id="ENSGT00980000200091"/>
<keyword evidence="1" id="KW-0863">Zinc-finger</keyword>
<feature type="compositionally biased region" description="Polar residues" evidence="2">
    <location>
        <begin position="26"/>
        <end position="35"/>
    </location>
</feature>
<dbReference type="Gene3D" id="4.10.60.10">
    <property type="entry name" value="Zinc finger, CCHC-type"/>
    <property type="match status" value="1"/>
</dbReference>
<dbReference type="OMA" id="AMACKQK"/>
<feature type="compositionally biased region" description="Polar residues" evidence="2">
    <location>
        <begin position="502"/>
        <end position="529"/>
    </location>
</feature>
<reference evidence="4 5" key="1">
    <citation type="submission" date="2018-05" db="EMBL/GenBank/DDBJ databases">
        <authorList>
            <person name="Datahose"/>
        </authorList>
    </citation>
    <scope>NUCLEOTIDE SEQUENCE</scope>
</reference>
<feature type="region of interest" description="Disordered" evidence="2">
    <location>
        <begin position="19"/>
        <end position="40"/>
    </location>
</feature>
<dbReference type="InterPro" id="IPR036875">
    <property type="entry name" value="Znf_CCHC_sf"/>
</dbReference>
<evidence type="ECO:0000313" key="5">
    <source>
        <dbReference type="Proteomes" id="UP000265100"/>
    </source>
</evidence>
<evidence type="ECO:0000259" key="3">
    <source>
        <dbReference type="PROSITE" id="PS50158"/>
    </source>
</evidence>